<evidence type="ECO:0000313" key="3">
    <source>
        <dbReference type="Proteomes" id="UP001362999"/>
    </source>
</evidence>
<reference evidence="2 3" key="1">
    <citation type="journal article" date="2024" name="J Genomics">
        <title>Draft genome sequencing and assembly of Favolaschia claudopus CIRM-BRFM 2984 isolated from oak limbs.</title>
        <authorList>
            <person name="Navarro D."/>
            <person name="Drula E."/>
            <person name="Chaduli D."/>
            <person name="Cazenave R."/>
            <person name="Ahrendt S."/>
            <person name="Wang J."/>
            <person name="Lipzen A."/>
            <person name="Daum C."/>
            <person name="Barry K."/>
            <person name="Grigoriev I.V."/>
            <person name="Favel A."/>
            <person name="Rosso M.N."/>
            <person name="Martin F."/>
        </authorList>
    </citation>
    <scope>NUCLEOTIDE SEQUENCE [LARGE SCALE GENOMIC DNA]</scope>
    <source>
        <strain evidence="2 3">CIRM-BRFM 2984</strain>
    </source>
</reference>
<feature type="region of interest" description="Disordered" evidence="1">
    <location>
        <begin position="1"/>
        <end position="26"/>
    </location>
</feature>
<dbReference type="Proteomes" id="UP001362999">
    <property type="component" value="Unassembled WGS sequence"/>
</dbReference>
<proteinExistence type="predicted"/>
<organism evidence="2 3">
    <name type="scientific">Favolaschia claudopus</name>
    <dbReference type="NCBI Taxonomy" id="2862362"/>
    <lineage>
        <taxon>Eukaryota</taxon>
        <taxon>Fungi</taxon>
        <taxon>Dikarya</taxon>
        <taxon>Basidiomycota</taxon>
        <taxon>Agaricomycotina</taxon>
        <taxon>Agaricomycetes</taxon>
        <taxon>Agaricomycetidae</taxon>
        <taxon>Agaricales</taxon>
        <taxon>Marasmiineae</taxon>
        <taxon>Mycenaceae</taxon>
        <taxon>Favolaschia</taxon>
    </lineage>
</organism>
<dbReference type="AlphaFoldDB" id="A0AAW0CB17"/>
<accession>A0AAW0CB17</accession>
<feature type="compositionally biased region" description="Basic and acidic residues" evidence="1">
    <location>
        <begin position="58"/>
        <end position="68"/>
    </location>
</feature>
<dbReference type="EMBL" id="JAWWNJ010000019">
    <property type="protein sequence ID" value="KAK7036339.1"/>
    <property type="molecule type" value="Genomic_DNA"/>
</dbReference>
<comment type="caution">
    <text evidence="2">The sequence shown here is derived from an EMBL/GenBank/DDBJ whole genome shotgun (WGS) entry which is preliminary data.</text>
</comment>
<feature type="region of interest" description="Disordered" evidence="1">
    <location>
        <begin position="49"/>
        <end position="88"/>
    </location>
</feature>
<gene>
    <name evidence="2" type="ORF">R3P38DRAFT_2771815</name>
</gene>
<name>A0AAW0CB17_9AGAR</name>
<evidence type="ECO:0000256" key="1">
    <source>
        <dbReference type="SAM" id="MobiDB-lite"/>
    </source>
</evidence>
<protein>
    <submittedName>
        <fullName evidence="2">Uncharacterized protein</fullName>
    </submittedName>
</protein>
<evidence type="ECO:0000313" key="2">
    <source>
        <dbReference type="EMBL" id="KAK7036339.1"/>
    </source>
</evidence>
<keyword evidence="3" id="KW-1185">Reference proteome</keyword>
<sequence length="123" mass="13919">MANKYFQDGQISGSKPFEDDMGSNWLRNTRNCPYRAHFQCPTHVTVQIQGFGDAQGDSESKPADRDYPKPSCQDPGTLETTTTRQSLGPVVRLPKTEVNHHSLQFESQVLKDTCGRMDNWVEE</sequence>